<dbReference type="EMBL" id="OU015568">
    <property type="protein sequence ID" value="CAG5090879.1"/>
    <property type="molecule type" value="Genomic_DNA"/>
</dbReference>
<keyword evidence="3" id="KW-1185">Reference proteome</keyword>
<gene>
    <name evidence="2" type="ORF">OKIOD_LOCUS4305</name>
</gene>
<reference evidence="2 3" key="1">
    <citation type="submission" date="2021-04" db="EMBL/GenBank/DDBJ databases">
        <authorList>
            <person name="Bliznina A."/>
        </authorList>
    </citation>
    <scope>NUCLEOTIDE SEQUENCE [LARGE SCALE GENOMIC DNA]</scope>
</reference>
<evidence type="ECO:0000256" key="1">
    <source>
        <dbReference type="SAM" id="MobiDB-lite"/>
    </source>
</evidence>
<accession>A0ABN7S989</accession>
<organism evidence="2 3">
    <name type="scientific">Oikopleura dioica</name>
    <name type="common">Tunicate</name>
    <dbReference type="NCBI Taxonomy" id="34765"/>
    <lineage>
        <taxon>Eukaryota</taxon>
        <taxon>Metazoa</taxon>
        <taxon>Chordata</taxon>
        <taxon>Tunicata</taxon>
        <taxon>Appendicularia</taxon>
        <taxon>Copelata</taxon>
        <taxon>Oikopleuridae</taxon>
        <taxon>Oikopleura</taxon>
    </lineage>
</organism>
<evidence type="ECO:0000313" key="2">
    <source>
        <dbReference type="EMBL" id="CAG5090879.1"/>
    </source>
</evidence>
<sequence>MCCNSTAYRDSFNSARIKSSKENHRPIKFVRFQVPPETCISCEELTKRARKSRRKLTKMYPSSAAEYSEPYEQAPKSILLNSSENQPQDLNQGRKSIRVSKYVTDGEVTRMKVKYKKQRSNKLLELTNKALEEGAKAEKNAVENTDRARKIHEKQEQIYDEFVKAETRSKEINRGMMFSLICVPLRKITRCFRKEKKRERAYYEESEKEKLRRERVERVERNHQRRVSSVDPPRKSVQLRQARAGVATGF</sequence>
<name>A0ABN7S989_OIKDI</name>
<evidence type="ECO:0000313" key="3">
    <source>
        <dbReference type="Proteomes" id="UP001158576"/>
    </source>
</evidence>
<proteinExistence type="predicted"/>
<feature type="region of interest" description="Disordered" evidence="1">
    <location>
        <begin position="220"/>
        <end position="250"/>
    </location>
</feature>
<protein>
    <submittedName>
        <fullName evidence="2">Oidioi.mRNA.OKI2018_I69.PAR.g12747.t1.cds</fullName>
    </submittedName>
</protein>
<dbReference type="Proteomes" id="UP001158576">
    <property type="component" value="Chromosome PAR"/>
</dbReference>